<dbReference type="EMBL" id="ML992700">
    <property type="protein sequence ID" value="KAF2207754.1"/>
    <property type="molecule type" value="Genomic_DNA"/>
</dbReference>
<dbReference type="AlphaFoldDB" id="A0A6A6F371"/>
<sequence length="175" mass="19178">MRALTRAGSCRRSTCNTKRCHITRYGKVEGAAQSVIGRHESRFVQSIARRVPCVAKAHFPRRTVLRRHRGSAALPSAALLITARRRHVICVYARDRDMLFWTTLEDVGIPPRGAVALHITPDEHVSRRRLTWFQVKSMISCAAAGGRGGAGGSLLVGTVTAGADNLLSIFISARH</sequence>
<proteinExistence type="predicted"/>
<organism evidence="1 2">
    <name type="scientific">Cercospora zeae-maydis SCOH1-5</name>
    <dbReference type="NCBI Taxonomy" id="717836"/>
    <lineage>
        <taxon>Eukaryota</taxon>
        <taxon>Fungi</taxon>
        <taxon>Dikarya</taxon>
        <taxon>Ascomycota</taxon>
        <taxon>Pezizomycotina</taxon>
        <taxon>Dothideomycetes</taxon>
        <taxon>Dothideomycetidae</taxon>
        <taxon>Mycosphaerellales</taxon>
        <taxon>Mycosphaerellaceae</taxon>
        <taxon>Cercospora</taxon>
    </lineage>
</organism>
<dbReference type="Proteomes" id="UP000799539">
    <property type="component" value="Unassembled WGS sequence"/>
</dbReference>
<accession>A0A6A6F371</accession>
<keyword evidence="2" id="KW-1185">Reference proteome</keyword>
<reference evidence="1" key="1">
    <citation type="journal article" date="2020" name="Stud. Mycol.">
        <title>101 Dothideomycetes genomes: a test case for predicting lifestyles and emergence of pathogens.</title>
        <authorList>
            <person name="Haridas S."/>
            <person name="Albert R."/>
            <person name="Binder M."/>
            <person name="Bloem J."/>
            <person name="Labutti K."/>
            <person name="Salamov A."/>
            <person name="Andreopoulos B."/>
            <person name="Baker S."/>
            <person name="Barry K."/>
            <person name="Bills G."/>
            <person name="Bluhm B."/>
            <person name="Cannon C."/>
            <person name="Castanera R."/>
            <person name="Culley D."/>
            <person name="Daum C."/>
            <person name="Ezra D."/>
            <person name="Gonzalez J."/>
            <person name="Henrissat B."/>
            <person name="Kuo A."/>
            <person name="Liang C."/>
            <person name="Lipzen A."/>
            <person name="Lutzoni F."/>
            <person name="Magnuson J."/>
            <person name="Mondo S."/>
            <person name="Nolan M."/>
            <person name="Ohm R."/>
            <person name="Pangilinan J."/>
            <person name="Park H.-J."/>
            <person name="Ramirez L."/>
            <person name="Alfaro M."/>
            <person name="Sun H."/>
            <person name="Tritt A."/>
            <person name="Yoshinaga Y."/>
            <person name="Zwiers L.-H."/>
            <person name="Turgeon B."/>
            <person name="Goodwin S."/>
            <person name="Spatafora J."/>
            <person name="Crous P."/>
            <person name="Grigoriev I."/>
        </authorList>
    </citation>
    <scope>NUCLEOTIDE SEQUENCE</scope>
    <source>
        <strain evidence="1">SCOH1-5</strain>
    </source>
</reference>
<evidence type="ECO:0000313" key="2">
    <source>
        <dbReference type="Proteomes" id="UP000799539"/>
    </source>
</evidence>
<evidence type="ECO:0000313" key="1">
    <source>
        <dbReference type="EMBL" id="KAF2207754.1"/>
    </source>
</evidence>
<name>A0A6A6F371_9PEZI</name>
<protein>
    <submittedName>
        <fullName evidence="1">Uncharacterized protein</fullName>
    </submittedName>
</protein>
<gene>
    <name evidence="1" type="ORF">CERZMDRAFT_88227</name>
</gene>